<evidence type="ECO:0000259" key="10">
    <source>
        <dbReference type="PROSITE" id="PS51144"/>
    </source>
</evidence>
<dbReference type="PROSITE" id="PS00162">
    <property type="entry name" value="ALPHA_CA_1"/>
    <property type="match status" value="1"/>
</dbReference>
<keyword evidence="7 9" id="KW-0456">Lyase</keyword>
<keyword evidence="9" id="KW-0732">Signal</keyword>
<dbReference type="InterPro" id="IPR001148">
    <property type="entry name" value="CA_dom"/>
</dbReference>
<proteinExistence type="inferred from homology"/>
<gene>
    <name evidence="11" type="ORF">EJ02DRAFT_466007</name>
</gene>
<dbReference type="SMART" id="SM01057">
    <property type="entry name" value="Carb_anhydrase"/>
    <property type="match status" value="1"/>
</dbReference>
<evidence type="ECO:0000256" key="1">
    <source>
        <dbReference type="ARBA" id="ARBA00001947"/>
    </source>
</evidence>
<comment type="catalytic activity">
    <reaction evidence="8 9">
        <text>hydrogencarbonate + H(+) = CO2 + H2O</text>
        <dbReference type="Rhea" id="RHEA:10748"/>
        <dbReference type="ChEBI" id="CHEBI:15377"/>
        <dbReference type="ChEBI" id="CHEBI:15378"/>
        <dbReference type="ChEBI" id="CHEBI:16526"/>
        <dbReference type="ChEBI" id="CHEBI:17544"/>
        <dbReference type="EC" id="4.2.1.1"/>
    </reaction>
</comment>
<sequence>MLFNTLLLASTASATCLHGLSMFKRAEGEGVKVGTFGYGSLNGPFNWATLAVENEACKAGANQSPINIDASVTVAAEKPKLDIPKVEEVEFENLGTTIEVLANGTTSFAGADFRLVQFHMHTPSEHHVNGEYYPLEVHMVHQAVADETQLAVIALMFQVSAGESTSIIKSLSASLPAVSTPGTKIAIPGGIDFTDVLAKIESSDILQYTGSLTTPPCAEGVTFLIVKDALDISVADFNSIKSIIKFNARYIQNTLGAVNMLEVGNLAGTAQALQLPIVEKPVAVEAILTKGHTFTVTELNGLPTEIAAVVVKRRSPKYT</sequence>
<evidence type="ECO:0000313" key="12">
    <source>
        <dbReference type="Proteomes" id="UP000800038"/>
    </source>
</evidence>
<comment type="similarity">
    <text evidence="3 9">Belongs to the alpha-carbonic anhydrase family.</text>
</comment>
<dbReference type="GO" id="GO:0004089">
    <property type="term" value="F:carbonate dehydratase activity"/>
    <property type="evidence" value="ECO:0007669"/>
    <property type="project" value="UniProtKB-UniRule"/>
</dbReference>
<dbReference type="EC" id="4.2.1.1" evidence="4 9"/>
<dbReference type="PROSITE" id="PS51144">
    <property type="entry name" value="ALPHA_CA_2"/>
    <property type="match status" value="1"/>
</dbReference>
<dbReference type="GO" id="GO:0008270">
    <property type="term" value="F:zinc ion binding"/>
    <property type="evidence" value="ECO:0007669"/>
    <property type="project" value="UniProtKB-UniRule"/>
</dbReference>
<evidence type="ECO:0000256" key="6">
    <source>
        <dbReference type="ARBA" id="ARBA00022833"/>
    </source>
</evidence>
<dbReference type="Pfam" id="PF00194">
    <property type="entry name" value="Carb_anhydrase"/>
    <property type="match status" value="1"/>
</dbReference>
<dbReference type="InterPro" id="IPR041891">
    <property type="entry name" value="Alpha_CA_prokaryot-like"/>
</dbReference>
<comment type="function">
    <text evidence="2 9">Reversible hydration of carbon dioxide.</text>
</comment>
<dbReference type="Proteomes" id="UP000800038">
    <property type="component" value="Unassembled WGS sequence"/>
</dbReference>
<dbReference type="SUPFAM" id="SSF51069">
    <property type="entry name" value="Carbonic anhydrase"/>
    <property type="match status" value="1"/>
</dbReference>
<accession>A0A6A5SR67</accession>
<dbReference type="PANTHER" id="PTHR18952:SF265">
    <property type="entry name" value="CARBONIC ANHYDRASE"/>
    <property type="match status" value="1"/>
</dbReference>
<keyword evidence="12" id="KW-1185">Reference proteome</keyword>
<evidence type="ECO:0000256" key="7">
    <source>
        <dbReference type="ARBA" id="ARBA00023239"/>
    </source>
</evidence>
<evidence type="ECO:0000256" key="5">
    <source>
        <dbReference type="ARBA" id="ARBA00022723"/>
    </source>
</evidence>
<dbReference type="PANTHER" id="PTHR18952">
    <property type="entry name" value="CARBONIC ANHYDRASE"/>
    <property type="match status" value="1"/>
</dbReference>
<evidence type="ECO:0000256" key="3">
    <source>
        <dbReference type="ARBA" id="ARBA00010718"/>
    </source>
</evidence>
<dbReference type="InterPro" id="IPR018338">
    <property type="entry name" value="Carbonic_anhydrase_a-class_CS"/>
</dbReference>
<feature type="signal peptide" evidence="9">
    <location>
        <begin position="1"/>
        <end position="28"/>
    </location>
</feature>
<dbReference type="AlphaFoldDB" id="A0A6A5SR67"/>
<evidence type="ECO:0000256" key="2">
    <source>
        <dbReference type="ARBA" id="ARBA00002904"/>
    </source>
</evidence>
<evidence type="ECO:0000256" key="9">
    <source>
        <dbReference type="RuleBase" id="RU367011"/>
    </source>
</evidence>
<dbReference type="InterPro" id="IPR023561">
    <property type="entry name" value="Carbonic_anhydrase_a-class"/>
</dbReference>
<protein>
    <recommendedName>
        <fullName evidence="4 9">Carbonic anhydrase</fullName>
        <ecNumber evidence="4 9">4.2.1.1</ecNumber>
    </recommendedName>
</protein>
<dbReference type="Gene3D" id="3.10.200.10">
    <property type="entry name" value="Alpha carbonic anhydrase"/>
    <property type="match status" value="1"/>
</dbReference>
<evidence type="ECO:0000256" key="8">
    <source>
        <dbReference type="ARBA" id="ARBA00048348"/>
    </source>
</evidence>
<feature type="chain" id="PRO_5025716319" description="Carbonic anhydrase" evidence="9">
    <location>
        <begin position="29"/>
        <end position="319"/>
    </location>
</feature>
<organism evidence="11 12">
    <name type="scientific">Clathrospora elynae</name>
    <dbReference type="NCBI Taxonomy" id="706981"/>
    <lineage>
        <taxon>Eukaryota</taxon>
        <taxon>Fungi</taxon>
        <taxon>Dikarya</taxon>
        <taxon>Ascomycota</taxon>
        <taxon>Pezizomycotina</taxon>
        <taxon>Dothideomycetes</taxon>
        <taxon>Pleosporomycetidae</taxon>
        <taxon>Pleosporales</taxon>
        <taxon>Diademaceae</taxon>
        <taxon>Clathrospora</taxon>
    </lineage>
</organism>
<dbReference type="EMBL" id="ML976038">
    <property type="protein sequence ID" value="KAF1942172.1"/>
    <property type="molecule type" value="Genomic_DNA"/>
</dbReference>
<dbReference type="OrthoDB" id="429145at2759"/>
<name>A0A6A5SR67_9PLEO</name>
<evidence type="ECO:0000313" key="11">
    <source>
        <dbReference type="EMBL" id="KAF1942172.1"/>
    </source>
</evidence>
<reference evidence="11" key="1">
    <citation type="journal article" date="2020" name="Stud. Mycol.">
        <title>101 Dothideomycetes genomes: a test case for predicting lifestyles and emergence of pathogens.</title>
        <authorList>
            <person name="Haridas S."/>
            <person name="Albert R."/>
            <person name="Binder M."/>
            <person name="Bloem J."/>
            <person name="Labutti K."/>
            <person name="Salamov A."/>
            <person name="Andreopoulos B."/>
            <person name="Baker S."/>
            <person name="Barry K."/>
            <person name="Bills G."/>
            <person name="Bluhm B."/>
            <person name="Cannon C."/>
            <person name="Castanera R."/>
            <person name="Culley D."/>
            <person name="Daum C."/>
            <person name="Ezra D."/>
            <person name="Gonzalez J."/>
            <person name="Henrissat B."/>
            <person name="Kuo A."/>
            <person name="Liang C."/>
            <person name="Lipzen A."/>
            <person name="Lutzoni F."/>
            <person name="Magnuson J."/>
            <person name="Mondo S."/>
            <person name="Nolan M."/>
            <person name="Ohm R."/>
            <person name="Pangilinan J."/>
            <person name="Park H.-J."/>
            <person name="Ramirez L."/>
            <person name="Alfaro M."/>
            <person name="Sun H."/>
            <person name="Tritt A."/>
            <person name="Yoshinaga Y."/>
            <person name="Zwiers L.-H."/>
            <person name="Turgeon B."/>
            <person name="Goodwin S."/>
            <person name="Spatafora J."/>
            <person name="Crous P."/>
            <person name="Grigoriev I."/>
        </authorList>
    </citation>
    <scope>NUCLEOTIDE SEQUENCE</scope>
    <source>
        <strain evidence="11">CBS 161.51</strain>
    </source>
</reference>
<keyword evidence="6 9" id="KW-0862">Zinc</keyword>
<dbReference type="CDD" id="cd03124">
    <property type="entry name" value="alpha_CA_prokaryotic_like"/>
    <property type="match status" value="1"/>
</dbReference>
<dbReference type="InterPro" id="IPR036398">
    <property type="entry name" value="CA_dom_sf"/>
</dbReference>
<feature type="domain" description="Alpha-carbonic anhydrase" evidence="10">
    <location>
        <begin position="34"/>
        <end position="286"/>
    </location>
</feature>
<evidence type="ECO:0000256" key="4">
    <source>
        <dbReference type="ARBA" id="ARBA00012925"/>
    </source>
</evidence>
<comment type="cofactor">
    <cofactor evidence="1 9">
        <name>Zn(2+)</name>
        <dbReference type="ChEBI" id="CHEBI:29105"/>
    </cofactor>
</comment>
<keyword evidence="5 9" id="KW-0479">Metal-binding</keyword>